<evidence type="ECO:0000313" key="4">
    <source>
        <dbReference type="EMBL" id="NHQ85573.1"/>
    </source>
</evidence>
<comment type="caution">
    <text evidence="4">The sequence shown here is derived from an EMBL/GenBank/DDBJ whole genome shotgun (WGS) entry which is preliminary data.</text>
</comment>
<dbReference type="InterPro" id="IPR002110">
    <property type="entry name" value="Ankyrin_rpt"/>
</dbReference>
<dbReference type="Proteomes" id="UP000712570">
    <property type="component" value="Unassembled WGS sequence"/>
</dbReference>
<protein>
    <submittedName>
        <fullName evidence="4">Ankyrin repeat domain-containing protein</fullName>
    </submittedName>
</protein>
<dbReference type="InterPro" id="IPR036770">
    <property type="entry name" value="Ankyrin_rpt-contain_sf"/>
</dbReference>
<evidence type="ECO:0000313" key="5">
    <source>
        <dbReference type="Proteomes" id="UP000712570"/>
    </source>
</evidence>
<keyword evidence="5" id="KW-1185">Reference proteome</keyword>
<name>A0ABX0KS99_9NEIS</name>
<keyword evidence="1" id="KW-0677">Repeat</keyword>
<evidence type="ECO:0000256" key="1">
    <source>
        <dbReference type="ARBA" id="ARBA00022737"/>
    </source>
</evidence>
<keyword evidence="2 3" id="KW-0040">ANK repeat</keyword>
<dbReference type="Pfam" id="PF12796">
    <property type="entry name" value="Ank_2"/>
    <property type="match status" value="1"/>
</dbReference>
<dbReference type="Gene3D" id="1.25.40.20">
    <property type="entry name" value="Ankyrin repeat-containing domain"/>
    <property type="match status" value="1"/>
</dbReference>
<dbReference type="PANTHER" id="PTHR24171">
    <property type="entry name" value="ANKYRIN REPEAT DOMAIN-CONTAINING PROTEIN 39-RELATED"/>
    <property type="match status" value="1"/>
</dbReference>
<reference evidence="4 5" key="1">
    <citation type="submission" date="2020-03" db="EMBL/GenBank/DDBJ databases">
        <title>Draft genome sequence of environmentally isolated violet-colored cultures.</title>
        <authorList>
            <person name="Wilson H.S."/>
        </authorList>
    </citation>
    <scope>NUCLEOTIDE SEQUENCE [LARGE SCALE GENOMIC DNA]</scope>
    <source>
        <strain evidence="4 5">HSC-16F04</strain>
    </source>
</reference>
<evidence type="ECO:0000256" key="2">
    <source>
        <dbReference type="ARBA" id="ARBA00023043"/>
    </source>
</evidence>
<dbReference type="PROSITE" id="PS50297">
    <property type="entry name" value="ANK_REP_REGION"/>
    <property type="match status" value="2"/>
</dbReference>
<dbReference type="EMBL" id="JAAOLX010000002">
    <property type="protein sequence ID" value="NHQ85573.1"/>
    <property type="molecule type" value="Genomic_DNA"/>
</dbReference>
<dbReference type="SUPFAM" id="SSF48403">
    <property type="entry name" value="Ankyrin repeat"/>
    <property type="match status" value="1"/>
</dbReference>
<feature type="repeat" description="ANK" evidence="3">
    <location>
        <begin position="108"/>
        <end position="138"/>
    </location>
</feature>
<accession>A0ABX0KS99</accession>
<gene>
    <name evidence="4" type="ORF">HA050_05505</name>
</gene>
<dbReference type="SMART" id="SM00248">
    <property type="entry name" value="ANK"/>
    <property type="match status" value="3"/>
</dbReference>
<dbReference type="PROSITE" id="PS50088">
    <property type="entry name" value="ANK_REPEAT"/>
    <property type="match status" value="2"/>
</dbReference>
<organism evidence="4 5">
    <name type="scientific">Iodobacter violaceini</name>
    <dbReference type="NCBI Taxonomy" id="3044271"/>
    <lineage>
        <taxon>Bacteria</taxon>
        <taxon>Pseudomonadati</taxon>
        <taxon>Pseudomonadota</taxon>
        <taxon>Betaproteobacteria</taxon>
        <taxon>Neisseriales</taxon>
        <taxon>Chitinibacteraceae</taxon>
        <taxon>Iodobacter</taxon>
    </lineage>
</organism>
<evidence type="ECO:0000256" key="3">
    <source>
        <dbReference type="PROSITE-ProRule" id="PRU00023"/>
    </source>
</evidence>
<proteinExistence type="predicted"/>
<feature type="repeat" description="ANK" evidence="3">
    <location>
        <begin position="75"/>
        <end position="107"/>
    </location>
</feature>
<dbReference type="RefSeq" id="WP_166823107.1">
    <property type="nucleotide sequence ID" value="NZ_JAAOLX010000002.1"/>
</dbReference>
<sequence length="176" mass="19082">MPEVTSRDLLRAVMRGEIEKLAALMESGVSLTEKSKEEGWSLIHSASLSVSRKVPPESLRFLISSGIDATGTDMYGNTPLHYVVRNSDLESAKILVESGSDVNLPNNEGITPLHQALVSNPIDFSLVEYLLSVGGDQNHKIGSEKTIRDFVTVISHGKNASLKGLFEKRKPGADHG</sequence>